<protein>
    <submittedName>
        <fullName evidence="4">Non-ribosomal peptide synthetase</fullName>
    </submittedName>
</protein>
<keyword evidence="5" id="KW-1185">Reference proteome</keyword>
<dbReference type="Gene3D" id="3.30.300.30">
    <property type="match status" value="1"/>
</dbReference>
<dbReference type="Gene3D" id="1.10.1200.10">
    <property type="entry name" value="ACP-like"/>
    <property type="match status" value="1"/>
</dbReference>
<dbReference type="InterPro" id="IPR045851">
    <property type="entry name" value="AMP-bd_C_sf"/>
</dbReference>
<dbReference type="InterPro" id="IPR010071">
    <property type="entry name" value="AA_adenyl_dom"/>
</dbReference>
<dbReference type="Proteomes" id="UP001198565">
    <property type="component" value="Unassembled WGS sequence"/>
</dbReference>
<evidence type="ECO:0000259" key="3">
    <source>
        <dbReference type="PROSITE" id="PS50075"/>
    </source>
</evidence>
<dbReference type="PROSITE" id="PS50075">
    <property type="entry name" value="CARRIER"/>
    <property type="match status" value="1"/>
</dbReference>
<dbReference type="InterPro" id="IPR000873">
    <property type="entry name" value="AMP-dep_synth/lig_dom"/>
</dbReference>
<dbReference type="InterPro" id="IPR036736">
    <property type="entry name" value="ACP-like_sf"/>
</dbReference>
<gene>
    <name evidence="4" type="ORF">K7472_07665</name>
</gene>
<dbReference type="InterPro" id="IPR025110">
    <property type="entry name" value="AMP-bd_C"/>
</dbReference>
<dbReference type="PROSITE" id="PS00455">
    <property type="entry name" value="AMP_BINDING"/>
    <property type="match status" value="1"/>
</dbReference>
<dbReference type="Pfam" id="PF00501">
    <property type="entry name" value="AMP-binding"/>
    <property type="match status" value="1"/>
</dbReference>
<accession>A0ABS7QNG4</accession>
<name>A0ABS7QNG4_9ACTN</name>
<dbReference type="Pfam" id="PF00550">
    <property type="entry name" value="PP-binding"/>
    <property type="match status" value="1"/>
</dbReference>
<keyword evidence="2" id="KW-0597">Phosphoprotein</keyword>
<dbReference type="EMBL" id="JAINVZ010000004">
    <property type="protein sequence ID" value="MBY8884721.1"/>
    <property type="molecule type" value="Genomic_DNA"/>
</dbReference>
<feature type="domain" description="Carrier" evidence="3">
    <location>
        <begin position="529"/>
        <end position="604"/>
    </location>
</feature>
<dbReference type="InterPro" id="IPR009081">
    <property type="entry name" value="PP-bd_ACP"/>
</dbReference>
<dbReference type="Gene3D" id="3.40.50.980">
    <property type="match status" value="2"/>
</dbReference>
<keyword evidence="1" id="KW-0596">Phosphopantetheine</keyword>
<evidence type="ECO:0000313" key="4">
    <source>
        <dbReference type="EMBL" id="MBY8884721.1"/>
    </source>
</evidence>
<dbReference type="PROSITE" id="PS00012">
    <property type="entry name" value="PHOSPHOPANTETHEINE"/>
    <property type="match status" value="1"/>
</dbReference>
<sequence length="608" mass="64216">MDIQHDARTGAEQPEAVHHLVGEQSRCRPDALAVVDLATDRHLTYRELWHRAGGLAARLQATGVGRGDVCGVALSRSADLVVAMLAVARAGGCYVPLDTGAPRRRSAAQLTDSMARCLIAAPEDRDHASALVPGLTVVDVVRECDTAPHVSDPEISGDDPLYVNFTSGTSGRPKAVVVPHRAVRHLANDPTYCHLEPGDRVGNAANPAFDATTFEVWTTLVAGGTVVVLPPVATVGLERWTSLLRTAGIDALFLTTSLFHVIAQEQPEALGTLKTLLVGGEALNPEAARRVLASAPPGRLVNVYGPTEATTFATYYDLTPERLDRVERVPIGRAIQHTTLHVLDPDLRPVADGERGELCIGGPGVALGYLGRPGLTTERFVTLPGAPGLGPVYRTGDVVRKSPGGLLEIFGRFDRQVKLRGFRVELEEIERAALASSVVVEAAVEKVGEGASAALVGFVVPVADSGSGPGTFGERLQSALVTLLPDYMLPARWIVLDRLPLGPTGKTDRAALLRQIAAAGPEPGEDAPSSREGLSDEVRRIWCDVLSAPSARLEDNFIETGGNSILAIQLASRISEAVSAELGPTDVLLATDLAELIDAVRASVSAQS</sequence>
<dbReference type="InterPro" id="IPR020845">
    <property type="entry name" value="AMP-binding_CS"/>
</dbReference>
<dbReference type="Gene3D" id="2.30.38.10">
    <property type="entry name" value="Luciferase, Domain 3"/>
    <property type="match status" value="1"/>
</dbReference>
<organism evidence="4 5">
    <name type="scientific">Streptantibioticus parmotrematis</name>
    <dbReference type="NCBI Taxonomy" id="2873249"/>
    <lineage>
        <taxon>Bacteria</taxon>
        <taxon>Bacillati</taxon>
        <taxon>Actinomycetota</taxon>
        <taxon>Actinomycetes</taxon>
        <taxon>Kitasatosporales</taxon>
        <taxon>Streptomycetaceae</taxon>
        <taxon>Streptantibioticus</taxon>
    </lineage>
</organism>
<proteinExistence type="predicted"/>
<dbReference type="Pfam" id="PF13193">
    <property type="entry name" value="AMP-binding_C"/>
    <property type="match status" value="1"/>
</dbReference>
<dbReference type="PANTHER" id="PTHR45527:SF1">
    <property type="entry name" value="FATTY ACID SYNTHASE"/>
    <property type="match status" value="1"/>
</dbReference>
<dbReference type="InterPro" id="IPR006162">
    <property type="entry name" value="Ppantetheine_attach_site"/>
</dbReference>
<reference evidence="4 5" key="1">
    <citation type="submission" date="2021-08" db="EMBL/GenBank/DDBJ databases">
        <title>Streptomyces sp. PTM05 isolated from lichen.</title>
        <authorList>
            <person name="Somphong A."/>
            <person name="Phongsopitanun W."/>
            <person name="Tanasupawat S."/>
        </authorList>
    </citation>
    <scope>NUCLEOTIDE SEQUENCE [LARGE SCALE GENOMIC DNA]</scope>
    <source>
        <strain evidence="4 5">Ptm05</strain>
    </source>
</reference>
<evidence type="ECO:0000313" key="5">
    <source>
        <dbReference type="Proteomes" id="UP001198565"/>
    </source>
</evidence>
<evidence type="ECO:0000256" key="1">
    <source>
        <dbReference type="ARBA" id="ARBA00022450"/>
    </source>
</evidence>
<dbReference type="PANTHER" id="PTHR45527">
    <property type="entry name" value="NONRIBOSOMAL PEPTIDE SYNTHETASE"/>
    <property type="match status" value="1"/>
</dbReference>
<dbReference type="SUPFAM" id="SSF56801">
    <property type="entry name" value="Acetyl-CoA synthetase-like"/>
    <property type="match status" value="1"/>
</dbReference>
<dbReference type="SUPFAM" id="SSF47336">
    <property type="entry name" value="ACP-like"/>
    <property type="match status" value="1"/>
</dbReference>
<dbReference type="RefSeq" id="WP_222975413.1">
    <property type="nucleotide sequence ID" value="NZ_JAINVZ010000004.1"/>
</dbReference>
<evidence type="ECO:0000256" key="2">
    <source>
        <dbReference type="ARBA" id="ARBA00022553"/>
    </source>
</evidence>
<dbReference type="NCBIfam" id="TIGR01733">
    <property type="entry name" value="AA-adenyl-dom"/>
    <property type="match status" value="1"/>
</dbReference>
<comment type="caution">
    <text evidence="4">The sequence shown here is derived from an EMBL/GenBank/DDBJ whole genome shotgun (WGS) entry which is preliminary data.</text>
</comment>